<gene>
    <name evidence="5" type="ORF">MNBD_GAMMA21-1389</name>
</gene>
<evidence type="ECO:0000256" key="3">
    <source>
        <dbReference type="ARBA" id="ARBA00022679"/>
    </source>
</evidence>
<evidence type="ECO:0000256" key="2">
    <source>
        <dbReference type="ARBA" id="ARBA00022490"/>
    </source>
</evidence>
<dbReference type="PANTHER" id="PTHR30098:SF2">
    <property type="entry name" value="LEUCYL_PHENYLALANYL-TRNA--PROTEIN TRANSFERASE"/>
    <property type="match status" value="1"/>
</dbReference>
<dbReference type="GO" id="GO:0030163">
    <property type="term" value="P:protein catabolic process"/>
    <property type="evidence" value="ECO:0007669"/>
    <property type="project" value="InterPro"/>
</dbReference>
<organism evidence="5">
    <name type="scientific">hydrothermal vent metagenome</name>
    <dbReference type="NCBI Taxonomy" id="652676"/>
    <lineage>
        <taxon>unclassified sequences</taxon>
        <taxon>metagenomes</taxon>
        <taxon>ecological metagenomes</taxon>
    </lineage>
</organism>
<dbReference type="FunFam" id="3.40.630.70:FF:000001">
    <property type="entry name" value="Leucyl/phenylalanyl-tRNA--protein transferase"/>
    <property type="match status" value="1"/>
</dbReference>
<protein>
    <submittedName>
        <fullName evidence="5">Leucyl/phenylalanyl-tRNA--protein transferase</fullName>
        <ecNumber evidence="5">2.3.2.6</ecNumber>
    </submittedName>
</protein>
<evidence type="ECO:0000313" key="5">
    <source>
        <dbReference type="EMBL" id="VAW98282.1"/>
    </source>
</evidence>
<dbReference type="EC" id="2.3.2.6" evidence="5"/>
<evidence type="ECO:0000256" key="4">
    <source>
        <dbReference type="ARBA" id="ARBA00023315"/>
    </source>
</evidence>
<keyword evidence="2" id="KW-0963">Cytoplasm</keyword>
<dbReference type="HAMAP" id="MF_00688">
    <property type="entry name" value="Leu_Phe_trans"/>
    <property type="match status" value="1"/>
</dbReference>
<proteinExistence type="inferred from homology"/>
<sequence length="250" mass="28029">MTKGLNTAPYWLDIDEPTLFPDVELALTEPDGLLAVGGDLSIERLCAAYQHGIFPWYSDGQPILWWSPNPRAILFLDDLIISRSLRKVLRNQNYHVTLDTSFEKVIWNCAQSRKDSNGTWIGDDMQQAYAKLHAAGFAHSVEVWQGDKLFGGLYGVSLGGAFFGESMFSSQNNGSKIALAYLVAQLKEWGFGFIDSQVYSEHMGNLGVINIPRKDFIERLNTETSKPTRMGPWQFTIKSMRTNQQGPSSP</sequence>
<dbReference type="EMBL" id="UOFR01000058">
    <property type="protein sequence ID" value="VAW98282.1"/>
    <property type="molecule type" value="Genomic_DNA"/>
</dbReference>
<accession>A0A3B1AE93</accession>
<dbReference type="AlphaFoldDB" id="A0A3B1AE93"/>
<dbReference type="InterPro" id="IPR042203">
    <property type="entry name" value="Leu/Phe-tRNA_Trfase_C"/>
</dbReference>
<dbReference type="Gene3D" id="3.40.630.70">
    <property type="entry name" value="Leucyl/phenylalanyl-tRNA-protein transferase, C-terminal domain"/>
    <property type="match status" value="1"/>
</dbReference>
<dbReference type="Pfam" id="PF03588">
    <property type="entry name" value="Leu_Phe_trans"/>
    <property type="match status" value="1"/>
</dbReference>
<comment type="subcellular location">
    <subcellularLocation>
        <location evidence="1">Cytoplasm</location>
    </subcellularLocation>
</comment>
<keyword evidence="3 5" id="KW-0808">Transferase</keyword>
<dbReference type="GO" id="GO:0008914">
    <property type="term" value="F:leucyl-tRNA--protein transferase activity"/>
    <property type="evidence" value="ECO:0007669"/>
    <property type="project" value="UniProtKB-EC"/>
</dbReference>
<dbReference type="InterPro" id="IPR016181">
    <property type="entry name" value="Acyl_CoA_acyltransferase"/>
</dbReference>
<evidence type="ECO:0000256" key="1">
    <source>
        <dbReference type="ARBA" id="ARBA00004496"/>
    </source>
</evidence>
<name>A0A3B1AE93_9ZZZZ</name>
<reference evidence="5" key="1">
    <citation type="submission" date="2018-06" db="EMBL/GenBank/DDBJ databases">
        <authorList>
            <person name="Zhirakovskaya E."/>
        </authorList>
    </citation>
    <scope>NUCLEOTIDE SEQUENCE</scope>
</reference>
<dbReference type="PANTHER" id="PTHR30098">
    <property type="entry name" value="LEUCYL/PHENYLALANYL-TRNA--PROTEIN TRANSFERASE"/>
    <property type="match status" value="1"/>
</dbReference>
<dbReference type="Gene3D" id="3.30.70.3550">
    <property type="entry name" value="Leucyl/phenylalanyl-tRNA-protein transferase, N-terminal domain"/>
    <property type="match status" value="1"/>
</dbReference>
<keyword evidence="4 5" id="KW-0012">Acyltransferase</keyword>
<dbReference type="NCBIfam" id="TIGR00667">
    <property type="entry name" value="aat"/>
    <property type="match status" value="1"/>
</dbReference>
<dbReference type="InterPro" id="IPR004616">
    <property type="entry name" value="Leu/Phe-tRNA_Trfase"/>
</dbReference>
<dbReference type="SUPFAM" id="SSF55729">
    <property type="entry name" value="Acyl-CoA N-acyltransferases (Nat)"/>
    <property type="match status" value="1"/>
</dbReference>
<dbReference type="InterPro" id="IPR042221">
    <property type="entry name" value="Leu/Phe-tRNA_Trfase_N"/>
</dbReference>
<dbReference type="FunFam" id="3.30.70.3550:FF:000001">
    <property type="entry name" value="Leucyl/phenylalanyl-tRNA--protein transferase"/>
    <property type="match status" value="1"/>
</dbReference>
<dbReference type="GO" id="GO:0005737">
    <property type="term" value="C:cytoplasm"/>
    <property type="evidence" value="ECO:0007669"/>
    <property type="project" value="UniProtKB-SubCell"/>
</dbReference>